<name>A0A024TKJ1_9STRA</name>
<dbReference type="RefSeq" id="XP_008877407.1">
    <property type="nucleotide sequence ID" value="XM_008879185.1"/>
</dbReference>
<proteinExistence type="predicted"/>
<dbReference type="GeneID" id="20089249"/>
<gene>
    <name evidence="1" type="ORF">H310_12199</name>
</gene>
<protein>
    <submittedName>
        <fullName evidence="1">Uncharacterized protein</fullName>
    </submittedName>
</protein>
<dbReference type="EMBL" id="KI913988">
    <property type="protein sequence ID" value="ETV93847.1"/>
    <property type="molecule type" value="Genomic_DNA"/>
</dbReference>
<accession>A0A024TKJ1</accession>
<evidence type="ECO:0000313" key="1">
    <source>
        <dbReference type="EMBL" id="ETV93847.1"/>
    </source>
</evidence>
<dbReference type="AlphaFoldDB" id="A0A024TKJ1"/>
<organism evidence="1">
    <name type="scientific">Aphanomyces invadans</name>
    <dbReference type="NCBI Taxonomy" id="157072"/>
    <lineage>
        <taxon>Eukaryota</taxon>
        <taxon>Sar</taxon>
        <taxon>Stramenopiles</taxon>
        <taxon>Oomycota</taxon>
        <taxon>Saprolegniomycetes</taxon>
        <taxon>Saprolegniales</taxon>
        <taxon>Verrucalvaceae</taxon>
        <taxon>Aphanomyces</taxon>
    </lineage>
</organism>
<reference evidence="1" key="1">
    <citation type="submission" date="2013-12" db="EMBL/GenBank/DDBJ databases">
        <title>The Genome Sequence of Aphanomyces invadans NJM9701.</title>
        <authorList>
            <consortium name="The Broad Institute Genomics Platform"/>
            <person name="Russ C."/>
            <person name="Tyler B."/>
            <person name="van West P."/>
            <person name="Dieguez-Uribeondo J."/>
            <person name="Young S.K."/>
            <person name="Zeng Q."/>
            <person name="Gargeya S."/>
            <person name="Fitzgerald M."/>
            <person name="Abouelleil A."/>
            <person name="Alvarado L."/>
            <person name="Chapman S.B."/>
            <person name="Gainer-Dewar J."/>
            <person name="Goldberg J."/>
            <person name="Griggs A."/>
            <person name="Gujja S."/>
            <person name="Hansen M."/>
            <person name="Howarth C."/>
            <person name="Imamovic A."/>
            <person name="Ireland A."/>
            <person name="Larimer J."/>
            <person name="McCowan C."/>
            <person name="Murphy C."/>
            <person name="Pearson M."/>
            <person name="Poon T.W."/>
            <person name="Priest M."/>
            <person name="Roberts A."/>
            <person name="Saif S."/>
            <person name="Shea T."/>
            <person name="Sykes S."/>
            <person name="Wortman J."/>
            <person name="Nusbaum C."/>
            <person name="Birren B."/>
        </authorList>
    </citation>
    <scope>NUCLEOTIDE SEQUENCE [LARGE SCALE GENOMIC DNA]</scope>
    <source>
        <strain evidence="1">NJM9701</strain>
    </source>
</reference>
<dbReference type="VEuPathDB" id="FungiDB:H310_12199"/>
<sequence length="149" mass="16773">MRANCVKTAHRPRDVAHLRDVHRVGQSRFGCKPCSSSTRSPQTQLPRAHIALLKAPPYHVSDIAQFFFCVEALAIMKARQDTLVELREVLNERRKRRAMQTAHLVEATYKIALQDANHNDASKRRSVSAHAVEHSLPAPIRSLTPVLPT</sequence>